<protein>
    <submittedName>
        <fullName evidence="3">Histidine kinase</fullName>
    </submittedName>
</protein>
<name>A0A4R8DGC1_9BACT</name>
<dbReference type="GO" id="GO:0016020">
    <property type="term" value="C:membrane"/>
    <property type="evidence" value="ECO:0007669"/>
    <property type="project" value="InterPro"/>
</dbReference>
<evidence type="ECO:0000256" key="1">
    <source>
        <dbReference type="SAM" id="Phobius"/>
    </source>
</evidence>
<keyword evidence="3" id="KW-0808">Transferase</keyword>
<gene>
    <name evidence="3" type="ORF">EDB95_4249</name>
</gene>
<keyword evidence="4" id="KW-1185">Reference proteome</keyword>
<dbReference type="Proteomes" id="UP000294498">
    <property type="component" value="Unassembled WGS sequence"/>
</dbReference>
<keyword evidence="1" id="KW-0812">Transmembrane</keyword>
<feature type="transmembrane region" description="Helical" evidence="1">
    <location>
        <begin position="64"/>
        <end position="84"/>
    </location>
</feature>
<dbReference type="EMBL" id="SODV01000002">
    <property type="protein sequence ID" value="TDW96418.1"/>
    <property type="molecule type" value="Genomic_DNA"/>
</dbReference>
<dbReference type="RefSeq" id="WP_133996823.1">
    <property type="nucleotide sequence ID" value="NZ_SODV01000002.1"/>
</dbReference>
<dbReference type="PANTHER" id="PTHR34220:SF7">
    <property type="entry name" value="SENSOR HISTIDINE KINASE YPDA"/>
    <property type="match status" value="1"/>
</dbReference>
<keyword evidence="3" id="KW-0418">Kinase</keyword>
<dbReference type="OrthoDB" id="9809908at2"/>
<dbReference type="PANTHER" id="PTHR34220">
    <property type="entry name" value="SENSOR HISTIDINE KINASE YPDA"/>
    <property type="match status" value="1"/>
</dbReference>
<evidence type="ECO:0000313" key="3">
    <source>
        <dbReference type="EMBL" id="TDW96418.1"/>
    </source>
</evidence>
<evidence type="ECO:0000259" key="2">
    <source>
        <dbReference type="Pfam" id="PF06580"/>
    </source>
</evidence>
<dbReference type="InterPro" id="IPR050640">
    <property type="entry name" value="Bact_2-comp_sensor_kinase"/>
</dbReference>
<proteinExistence type="predicted"/>
<sequence>MRKQLPLGLLFSLLVPALNLVNNDVIRKGIDYRKVLFSWGVGFILLLFTWMVNQVLRDRGVKGWVYIPVNAVLVLGMQPLLAWLGPYRVGGEIPQVFIAVRLVMAVILVLLVQSSLKAREKEKALALHNQQLLNENLKARLDALREQVNPHFLFNSLGTLRSMVRPDNPAAEQFILHLSDVYRQLLNRKEGVTVPLSEELDFLHSYLYMLEARFEGAFTVSVQVPEASLDGRVPSFCLQMLVENCIKHNVVSAEYPLRVQIHVDGDGRLVVSNRRSPKGATWASEAAAWAAANTGGAATAGLSTGGVGLVNLRKRYEWLGVDNGVRITETADTFEVSLTFVPS</sequence>
<dbReference type="Pfam" id="PF06580">
    <property type="entry name" value="His_kinase"/>
    <property type="match status" value="1"/>
</dbReference>
<dbReference type="InterPro" id="IPR010559">
    <property type="entry name" value="Sig_transdc_His_kin_internal"/>
</dbReference>
<reference evidence="3 4" key="1">
    <citation type="submission" date="2019-03" db="EMBL/GenBank/DDBJ databases">
        <title>Genomic Encyclopedia of Type Strains, Phase IV (KMG-IV): sequencing the most valuable type-strain genomes for metagenomic binning, comparative biology and taxonomic classification.</title>
        <authorList>
            <person name="Goeker M."/>
        </authorList>
    </citation>
    <scope>NUCLEOTIDE SEQUENCE [LARGE SCALE GENOMIC DNA]</scope>
    <source>
        <strain evidence="3 4">DSM 100059</strain>
    </source>
</reference>
<feature type="transmembrane region" description="Helical" evidence="1">
    <location>
        <begin position="96"/>
        <end position="116"/>
    </location>
</feature>
<dbReference type="AlphaFoldDB" id="A0A4R8DGC1"/>
<dbReference type="GO" id="GO:0000155">
    <property type="term" value="F:phosphorelay sensor kinase activity"/>
    <property type="evidence" value="ECO:0007669"/>
    <property type="project" value="InterPro"/>
</dbReference>
<comment type="caution">
    <text evidence="3">The sequence shown here is derived from an EMBL/GenBank/DDBJ whole genome shotgun (WGS) entry which is preliminary data.</text>
</comment>
<accession>A0A4R8DGC1</accession>
<organism evidence="3 4">
    <name type="scientific">Dinghuibacter silviterrae</name>
    <dbReference type="NCBI Taxonomy" id="1539049"/>
    <lineage>
        <taxon>Bacteria</taxon>
        <taxon>Pseudomonadati</taxon>
        <taxon>Bacteroidota</taxon>
        <taxon>Chitinophagia</taxon>
        <taxon>Chitinophagales</taxon>
        <taxon>Chitinophagaceae</taxon>
        <taxon>Dinghuibacter</taxon>
    </lineage>
</organism>
<keyword evidence="1" id="KW-1133">Transmembrane helix</keyword>
<keyword evidence="1" id="KW-0472">Membrane</keyword>
<feature type="domain" description="Signal transduction histidine kinase internal region" evidence="2">
    <location>
        <begin position="139"/>
        <end position="216"/>
    </location>
</feature>
<feature type="transmembrane region" description="Helical" evidence="1">
    <location>
        <begin position="35"/>
        <end position="52"/>
    </location>
</feature>
<evidence type="ECO:0000313" key="4">
    <source>
        <dbReference type="Proteomes" id="UP000294498"/>
    </source>
</evidence>